<organism evidence="1 2">
    <name type="scientific">Trachymyrmex septentrionalis</name>
    <dbReference type="NCBI Taxonomy" id="34720"/>
    <lineage>
        <taxon>Eukaryota</taxon>
        <taxon>Metazoa</taxon>
        <taxon>Ecdysozoa</taxon>
        <taxon>Arthropoda</taxon>
        <taxon>Hexapoda</taxon>
        <taxon>Insecta</taxon>
        <taxon>Pterygota</taxon>
        <taxon>Neoptera</taxon>
        <taxon>Endopterygota</taxon>
        <taxon>Hymenoptera</taxon>
        <taxon>Apocrita</taxon>
        <taxon>Aculeata</taxon>
        <taxon>Formicoidea</taxon>
        <taxon>Formicidae</taxon>
        <taxon>Myrmicinae</taxon>
        <taxon>Trachymyrmex</taxon>
    </lineage>
</organism>
<proteinExistence type="predicted"/>
<accession>A0A195EZA6</accession>
<keyword evidence="2" id="KW-1185">Reference proteome</keyword>
<evidence type="ECO:0000313" key="1">
    <source>
        <dbReference type="EMBL" id="KYN33640.1"/>
    </source>
</evidence>
<protein>
    <submittedName>
        <fullName evidence="1">Uncharacterized protein</fullName>
    </submittedName>
</protein>
<sequence>GLKWNIAPTGLKIEKSQNPLVAYQSRFTICSSSLLLSHLSQNRRGEKGRASSARIEWDRCSWRNVRREKEAKRQCLESRIDLIEDSTGILLQASLSTAQDSRTCPDCGPVCNEWVSQIRRVCSMVSNEHLSFSSNGYAIELDVCRYRRGHRTKIYMARKEAGKEILLSALFPSALVIAIESDANSRRMLGDIEKGKEPFSQADKKTTS</sequence>
<dbReference type="Proteomes" id="UP000078541">
    <property type="component" value="Unassembled WGS sequence"/>
</dbReference>
<dbReference type="AlphaFoldDB" id="A0A195EZA6"/>
<evidence type="ECO:0000313" key="2">
    <source>
        <dbReference type="Proteomes" id="UP000078541"/>
    </source>
</evidence>
<name>A0A195EZA6_9HYME</name>
<dbReference type="EMBL" id="KQ981905">
    <property type="protein sequence ID" value="KYN33640.1"/>
    <property type="molecule type" value="Genomic_DNA"/>
</dbReference>
<feature type="non-terminal residue" evidence="1">
    <location>
        <position position="1"/>
    </location>
</feature>
<gene>
    <name evidence="1" type="ORF">ALC56_12352</name>
</gene>
<reference evidence="1 2" key="1">
    <citation type="submission" date="2016-03" db="EMBL/GenBank/DDBJ databases">
        <title>Trachymyrmex septentrionalis WGS genome.</title>
        <authorList>
            <person name="Nygaard S."/>
            <person name="Hu H."/>
            <person name="Boomsma J."/>
            <person name="Zhang G."/>
        </authorList>
    </citation>
    <scope>NUCLEOTIDE SEQUENCE [LARGE SCALE GENOMIC DNA]</scope>
    <source>
        <strain evidence="1">Tsep2-gDNA-1</strain>
        <tissue evidence="1">Whole body</tissue>
    </source>
</reference>